<dbReference type="Proteomes" id="UP000230405">
    <property type="component" value="Unassembled WGS sequence"/>
</dbReference>
<gene>
    <name evidence="2" type="ORF">COX77_03705</name>
</gene>
<comment type="caution">
    <text evidence="2">The sequence shown here is derived from an EMBL/GenBank/DDBJ whole genome shotgun (WGS) entry which is preliminary data.</text>
</comment>
<accession>A0A2M7VDZ7</accession>
<dbReference type="PROSITE" id="PS51257">
    <property type="entry name" value="PROKAR_LIPOPROTEIN"/>
    <property type="match status" value="1"/>
</dbReference>
<feature type="signal peptide" evidence="1">
    <location>
        <begin position="1"/>
        <end position="21"/>
    </location>
</feature>
<evidence type="ECO:0000313" key="2">
    <source>
        <dbReference type="EMBL" id="PIZ98698.1"/>
    </source>
</evidence>
<sequence length="367" mass="41007">MKKFMLSAALFALFLTGCSLFEKPGDNPVGPQDPTALGKATSILLELDRTTQGLNKVSWTDSVWIHSNMFLNTAQTATETKEVLIQDSLRITTAVNEKTNYVGRLMTPRGFLLNGFKLAGSLPQNWSMSENEGPYFHFGVSPTGSLIQGTNNVKDTVRIKVRIYAPNSRAFYMNGTMTRFRNVNVSWQTDPGYYAYEFLTLPGIQKYDFWEGGGNNSIDSLVFGNLRLTNISGSHIRFQVNAGGTIELLDSVTTLGKLALSKVVSYELVKAYLFDSQYGNREFVLTDNNSEYSTIVALAQNIEIFCRIEGYNNPDTTACFLNVAYGGFKLHHLITYASNKYRFKFRLVDQVVLQDTNNVILAISTKP</sequence>
<feature type="chain" id="PRO_5014908866" evidence="1">
    <location>
        <begin position="22"/>
        <end position="367"/>
    </location>
</feature>
<proteinExistence type="predicted"/>
<evidence type="ECO:0000256" key="1">
    <source>
        <dbReference type="SAM" id="SignalP"/>
    </source>
</evidence>
<keyword evidence="1" id="KW-0732">Signal</keyword>
<dbReference type="AlphaFoldDB" id="A0A2M7VDZ7"/>
<evidence type="ECO:0000313" key="3">
    <source>
        <dbReference type="Proteomes" id="UP000230405"/>
    </source>
</evidence>
<organism evidence="2 3">
    <name type="scientific">Candidatus Komeilibacteria bacterium CG_4_10_14_0_2_um_filter_37_10</name>
    <dbReference type="NCBI Taxonomy" id="1974470"/>
    <lineage>
        <taxon>Bacteria</taxon>
        <taxon>Candidatus Komeiliibacteriota</taxon>
    </lineage>
</organism>
<protein>
    <submittedName>
        <fullName evidence="2">Uncharacterized protein</fullName>
    </submittedName>
</protein>
<dbReference type="EMBL" id="PFPO01000072">
    <property type="protein sequence ID" value="PIZ98698.1"/>
    <property type="molecule type" value="Genomic_DNA"/>
</dbReference>
<reference evidence="3" key="1">
    <citation type="submission" date="2017-09" db="EMBL/GenBank/DDBJ databases">
        <title>Depth-based differentiation of microbial function through sediment-hosted aquifers and enrichment of novel symbionts in the deep terrestrial subsurface.</title>
        <authorList>
            <person name="Probst A.J."/>
            <person name="Ladd B."/>
            <person name="Jarett J.K."/>
            <person name="Geller-Mcgrath D.E."/>
            <person name="Sieber C.M.K."/>
            <person name="Emerson J.B."/>
            <person name="Anantharaman K."/>
            <person name="Thomas B.C."/>
            <person name="Malmstrom R."/>
            <person name="Stieglmeier M."/>
            <person name="Klingl A."/>
            <person name="Woyke T."/>
            <person name="Ryan C.M."/>
            <person name="Banfield J.F."/>
        </authorList>
    </citation>
    <scope>NUCLEOTIDE SEQUENCE [LARGE SCALE GENOMIC DNA]</scope>
</reference>
<name>A0A2M7VDZ7_9BACT</name>